<dbReference type="Gene3D" id="2.30.250.10">
    <property type="entry name" value="Aminopeptidase i, Domain 2"/>
    <property type="match status" value="1"/>
</dbReference>
<keyword evidence="7" id="KW-0479">Metal-binding</keyword>
<comment type="similarity">
    <text evidence="3">Belongs to the peptidase M18 family.</text>
</comment>
<dbReference type="EMBL" id="JAPFFF010000001">
    <property type="protein sequence ID" value="KAK8900100.1"/>
    <property type="molecule type" value="Genomic_DNA"/>
</dbReference>
<feature type="region of interest" description="Disordered" evidence="11">
    <location>
        <begin position="299"/>
        <end position="359"/>
    </location>
</feature>
<evidence type="ECO:0000256" key="2">
    <source>
        <dbReference type="ARBA" id="ARBA00001947"/>
    </source>
</evidence>
<evidence type="ECO:0000256" key="4">
    <source>
        <dbReference type="ARBA" id="ARBA00011965"/>
    </source>
</evidence>
<name>A0ABR2L9R6_9EUKA</name>
<evidence type="ECO:0000256" key="9">
    <source>
        <dbReference type="ARBA" id="ARBA00022833"/>
    </source>
</evidence>
<gene>
    <name evidence="12" type="ORF">M9Y10_002423</name>
</gene>
<keyword evidence="5" id="KW-0031">Aminopeptidase</keyword>
<proteinExistence type="inferred from homology"/>
<evidence type="ECO:0000313" key="12">
    <source>
        <dbReference type="EMBL" id="KAK8900100.1"/>
    </source>
</evidence>
<feature type="compositionally biased region" description="Low complexity" evidence="11">
    <location>
        <begin position="299"/>
        <end position="314"/>
    </location>
</feature>
<keyword evidence="9" id="KW-0862">Zinc</keyword>
<protein>
    <recommendedName>
        <fullName evidence="4">aspartyl aminopeptidase</fullName>
        <ecNumber evidence="4">3.4.11.21</ecNumber>
    </recommendedName>
</protein>
<comment type="catalytic activity">
    <reaction evidence="1">
        <text>Release of an N-terminal aspartate or glutamate from a peptide, with a preference for aspartate.</text>
        <dbReference type="EC" id="3.4.11.21"/>
    </reaction>
</comment>
<evidence type="ECO:0000256" key="8">
    <source>
        <dbReference type="ARBA" id="ARBA00022801"/>
    </source>
</evidence>
<comment type="caution">
    <text evidence="12">The sequence shown here is derived from an EMBL/GenBank/DDBJ whole genome shotgun (WGS) entry which is preliminary data.</text>
</comment>
<evidence type="ECO:0000256" key="1">
    <source>
        <dbReference type="ARBA" id="ARBA00001335"/>
    </source>
</evidence>
<dbReference type="Proteomes" id="UP001470230">
    <property type="component" value="Unassembled WGS sequence"/>
</dbReference>
<organism evidence="12 13">
    <name type="scientific">Tritrichomonas musculus</name>
    <dbReference type="NCBI Taxonomy" id="1915356"/>
    <lineage>
        <taxon>Eukaryota</taxon>
        <taxon>Metamonada</taxon>
        <taxon>Parabasalia</taxon>
        <taxon>Tritrichomonadida</taxon>
        <taxon>Tritrichomonadidae</taxon>
        <taxon>Tritrichomonas</taxon>
    </lineage>
</organism>
<keyword evidence="8" id="KW-0378">Hydrolase</keyword>
<evidence type="ECO:0000256" key="3">
    <source>
        <dbReference type="ARBA" id="ARBA00008290"/>
    </source>
</evidence>
<evidence type="ECO:0000256" key="6">
    <source>
        <dbReference type="ARBA" id="ARBA00022670"/>
    </source>
</evidence>
<reference evidence="12 13" key="1">
    <citation type="submission" date="2024-04" db="EMBL/GenBank/DDBJ databases">
        <title>Tritrichomonas musculus Genome.</title>
        <authorList>
            <person name="Alves-Ferreira E."/>
            <person name="Grigg M."/>
            <person name="Lorenzi H."/>
            <person name="Galac M."/>
        </authorList>
    </citation>
    <scope>NUCLEOTIDE SEQUENCE [LARGE SCALE GENOMIC DNA]</scope>
    <source>
        <strain evidence="12 13">EAF2021</strain>
    </source>
</reference>
<keyword evidence="13" id="KW-1185">Reference proteome</keyword>
<dbReference type="SUPFAM" id="SSF53187">
    <property type="entry name" value="Zn-dependent exopeptidases"/>
    <property type="match status" value="2"/>
</dbReference>
<evidence type="ECO:0000256" key="5">
    <source>
        <dbReference type="ARBA" id="ARBA00022438"/>
    </source>
</evidence>
<keyword evidence="10" id="KW-0482">Metalloprotease</keyword>
<feature type="compositionally biased region" description="Polar residues" evidence="11">
    <location>
        <begin position="316"/>
        <end position="331"/>
    </location>
</feature>
<dbReference type="Pfam" id="PF02127">
    <property type="entry name" value="Peptidase_M18"/>
    <property type="match status" value="3"/>
</dbReference>
<dbReference type="SUPFAM" id="SSF101821">
    <property type="entry name" value="Aminopeptidase/glucanase lid domain"/>
    <property type="match status" value="1"/>
</dbReference>
<dbReference type="InterPro" id="IPR023358">
    <property type="entry name" value="Peptidase_M18_dom2"/>
</dbReference>
<evidence type="ECO:0000313" key="13">
    <source>
        <dbReference type="Proteomes" id="UP001470230"/>
    </source>
</evidence>
<keyword evidence="6" id="KW-0645">Protease</keyword>
<dbReference type="EC" id="3.4.11.21" evidence="4"/>
<dbReference type="PANTHER" id="PTHR28570:SF3">
    <property type="entry name" value="ASPARTYL AMINOPEPTIDASE"/>
    <property type="match status" value="1"/>
</dbReference>
<dbReference type="PANTHER" id="PTHR28570">
    <property type="entry name" value="ASPARTYL AMINOPEPTIDASE"/>
    <property type="match status" value="1"/>
</dbReference>
<dbReference type="Gene3D" id="3.40.630.10">
    <property type="entry name" value="Zn peptidases"/>
    <property type="match status" value="2"/>
</dbReference>
<sequence length="572" mass="64059">MEDFLHFLDECPTPYHFIAYARRELLQNGFVELNEKTHFNFDQLPNQKAFVVRDERSIIAFKLNNNSKPNSGESVVGICTNCDSPCFKLKYLYQQNPYYGEVSEQNDSEEYKNAFFNNSSNNEFHDVYQGSNKSGYQLIRLSLYGTALWQTFFDRDLRLAGLVYVRDPKTNQITQKLVDSKRGVAVLPNSPMHTNHALSLSPSYDPEKHFSALFNIMPEKDTKSGLHSYVASLLDDPNITGDQIIDWDLRFIDANNSCNFDNLVFSSRLSNLSSCYAGLKAIISDKPLKLQKNEDISISENSETQENQENVENVEGQKNQKNAEGTESTGNAEAPENSETTERAKKSKKFPPKEKSVELEIDENPADDSCGIPIQVFAVFDNESAESNCRSGAKSDFLQSILTEIYHYYSSQEPNVNDGSEVAHSLKIKNSSVLISCGSTHCAHPNNDSSSDYMHPSVLGKGPVLRSTTRSSLSTELIGIAVVNEASKQGGIPLQHQYLQNTQSFIPTIGPSIALKTGIRTVDLACPILSMSSVRETMNYRDVVMLTALISELLNHYNKYRMDGDAIEDVKQ</sequence>
<comment type="cofactor">
    <cofactor evidence="2">
        <name>Zn(2+)</name>
        <dbReference type="ChEBI" id="CHEBI:29105"/>
    </cofactor>
</comment>
<evidence type="ECO:0000256" key="11">
    <source>
        <dbReference type="SAM" id="MobiDB-lite"/>
    </source>
</evidence>
<accession>A0ABR2L9R6</accession>
<dbReference type="InterPro" id="IPR001948">
    <property type="entry name" value="Peptidase_M18"/>
</dbReference>
<evidence type="ECO:0000256" key="7">
    <source>
        <dbReference type="ARBA" id="ARBA00022723"/>
    </source>
</evidence>
<evidence type="ECO:0000256" key="10">
    <source>
        <dbReference type="ARBA" id="ARBA00023049"/>
    </source>
</evidence>